<dbReference type="GO" id="GO:0005634">
    <property type="term" value="C:nucleus"/>
    <property type="evidence" value="ECO:0007669"/>
    <property type="project" value="UniProtKB-SubCell"/>
</dbReference>
<comment type="subcellular location">
    <subcellularLocation>
        <location evidence="1">Nucleus</location>
    </subcellularLocation>
</comment>
<keyword evidence="4" id="KW-1185">Reference proteome</keyword>
<comment type="caution">
    <text evidence="3">The sequence shown here is derived from an EMBL/GenBank/DDBJ whole genome shotgun (WGS) entry which is preliminary data.</text>
</comment>
<dbReference type="SUPFAM" id="SSF46689">
    <property type="entry name" value="Homeodomain-like"/>
    <property type="match status" value="1"/>
</dbReference>
<protein>
    <submittedName>
        <fullName evidence="3">CENP-B N-terminal DNA-binding domain</fullName>
    </submittedName>
</protein>
<dbReference type="AlphaFoldDB" id="A0AAW1MZN1"/>
<organism evidence="3 4">
    <name type="scientific">Popillia japonica</name>
    <name type="common">Japanese beetle</name>
    <dbReference type="NCBI Taxonomy" id="7064"/>
    <lineage>
        <taxon>Eukaryota</taxon>
        <taxon>Metazoa</taxon>
        <taxon>Ecdysozoa</taxon>
        <taxon>Arthropoda</taxon>
        <taxon>Hexapoda</taxon>
        <taxon>Insecta</taxon>
        <taxon>Pterygota</taxon>
        <taxon>Neoptera</taxon>
        <taxon>Endopterygota</taxon>
        <taxon>Coleoptera</taxon>
        <taxon>Polyphaga</taxon>
        <taxon>Scarabaeiformia</taxon>
        <taxon>Scarabaeidae</taxon>
        <taxon>Rutelinae</taxon>
        <taxon>Popillia</taxon>
    </lineage>
</organism>
<evidence type="ECO:0000256" key="1">
    <source>
        <dbReference type="ARBA" id="ARBA00004123"/>
    </source>
</evidence>
<proteinExistence type="predicted"/>
<dbReference type="GO" id="GO:0003677">
    <property type="term" value="F:DNA binding"/>
    <property type="evidence" value="ECO:0007669"/>
    <property type="project" value="UniProtKB-KW"/>
</dbReference>
<dbReference type="Pfam" id="PF05225">
    <property type="entry name" value="HTH_psq"/>
    <property type="match status" value="1"/>
</dbReference>
<dbReference type="InterPro" id="IPR007889">
    <property type="entry name" value="HTH_Psq"/>
</dbReference>
<feature type="domain" description="HTH psq-type" evidence="2">
    <location>
        <begin position="31"/>
        <end position="67"/>
    </location>
</feature>
<evidence type="ECO:0000313" key="4">
    <source>
        <dbReference type="Proteomes" id="UP001458880"/>
    </source>
</evidence>
<dbReference type="Proteomes" id="UP001458880">
    <property type="component" value="Unassembled WGS sequence"/>
</dbReference>
<accession>A0AAW1MZN1</accession>
<keyword evidence="3" id="KW-0238">DNA-binding</keyword>
<dbReference type="Gene3D" id="1.10.10.60">
    <property type="entry name" value="Homeodomain-like"/>
    <property type="match status" value="1"/>
</dbReference>
<sequence>MFKICRQRAKWHKIMVSKYKRTSNQQEWSSENMKQAIEAIINKEMGWLKASKTFGVPATTLRRRRVKIATGSFMSSDSTGRKQLPVGIGLLDLESDIRRYLQHGRVGPYYSSKAAKNICVKGKKQVGAVTSAERGLHATVVACVSAARQYVPPALIFPRKILNPNLYDRAPPGTLRLCQESGYMTSDLFFVWLKHFCAIVKCTKDDPVLPPSHFGRTCEPQKLRKHLLCIGKRCDSPLFTPSLYDAFYSQEISK</sequence>
<evidence type="ECO:0000313" key="3">
    <source>
        <dbReference type="EMBL" id="KAK9753085.1"/>
    </source>
</evidence>
<evidence type="ECO:0000259" key="2">
    <source>
        <dbReference type="Pfam" id="PF05225"/>
    </source>
</evidence>
<dbReference type="EMBL" id="JASPKY010000015">
    <property type="protein sequence ID" value="KAK9753085.1"/>
    <property type="molecule type" value="Genomic_DNA"/>
</dbReference>
<dbReference type="InterPro" id="IPR009057">
    <property type="entry name" value="Homeodomain-like_sf"/>
</dbReference>
<name>A0AAW1MZN1_POPJA</name>
<reference evidence="3 4" key="1">
    <citation type="journal article" date="2024" name="BMC Genomics">
        <title>De novo assembly and annotation of Popillia japonica's genome with initial clues to its potential as an invasive pest.</title>
        <authorList>
            <person name="Cucini C."/>
            <person name="Boschi S."/>
            <person name="Funari R."/>
            <person name="Cardaioli E."/>
            <person name="Iannotti N."/>
            <person name="Marturano G."/>
            <person name="Paoli F."/>
            <person name="Bruttini M."/>
            <person name="Carapelli A."/>
            <person name="Frati F."/>
            <person name="Nardi F."/>
        </authorList>
    </citation>
    <scope>NUCLEOTIDE SEQUENCE [LARGE SCALE GENOMIC DNA]</scope>
    <source>
        <strain evidence="3">DMR45628</strain>
    </source>
</reference>
<gene>
    <name evidence="3" type="ORF">QE152_g3719</name>
</gene>